<protein>
    <submittedName>
        <fullName evidence="2">DUF3995 domain-containing protein</fullName>
    </submittedName>
</protein>
<keyword evidence="3" id="KW-1185">Reference proteome</keyword>
<sequence>MTVPPASGRAARSWLWVACAAGLVHAGFSASWALGGEWLLGTVGQWAVDLRRSSPVTAAWGLAGIALVKGLAALVPVAVDTGRLPGRRLWRGLSWAGGAGLLVYGGVNLVVSNAVLATRDPAEYDRAAMVGHAWLWDPLFALWGGALLTHLWLSRPGRAEAQRRRAATSGMAAQ</sequence>
<gene>
    <name evidence="2" type="ORF">H9624_07545</name>
</gene>
<feature type="transmembrane region" description="Helical" evidence="1">
    <location>
        <begin position="135"/>
        <end position="153"/>
    </location>
</feature>
<name>A0ABR8Z1P6_9MICO</name>
<organism evidence="2 3">
    <name type="scientific">Oceanitalea stevensii</name>
    <dbReference type="NCBI Taxonomy" id="2763072"/>
    <lineage>
        <taxon>Bacteria</taxon>
        <taxon>Bacillati</taxon>
        <taxon>Actinomycetota</taxon>
        <taxon>Actinomycetes</taxon>
        <taxon>Micrococcales</taxon>
        <taxon>Bogoriellaceae</taxon>
        <taxon>Georgenia</taxon>
    </lineage>
</organism>
<feature type="transmembrane region" description="Helical" evidence="1">
    <location>
        <begin position="92"/>
        <end position="115"/>
    </location>
</feature>
<dbReference type="Pfam" id="PF13160">
    <property type="entry name" value="DUF3995"/>
    <property type="match status" value="1"/>
</dbReference>
<comment type="caution">
    <text evidence="2">The sequence shown here is derived from an EMBL/GenBank/DDBJ whole genome shotgun (WGS) entry which is preliminary data.</text>
</comment>
<accession>A0ABR8Z1P6</accession>
<keyword evidence="1" id="KW-1133">Transmembrane helix</keyword>
<dbReference type="EMBL" id="JACSPO010000003">
    <property type="protein sequence ID" value="MBD8062175.1"/>
    <property type="molecule type" value="Genomic_DNA"/>
</dbReference>
<reference evidence="2 3" key="1">
    <citation type="submission" date="2020-08" db="EMBL/GenBank/DDBJ databases">
        <title>A Genomic Blueprint of the Chicken Gut Microbiome.</title>
        <authorList>
            <person name="Gilroy R."/>
            <person name="Ravi A."/>
            <person name="Getino M."/>
            <person name="Pursley I."/>
            <person name="Horton D.L."/>
            <person name="Alikhan N.-F."/>
            <person name="Baker D."/>
            <person name="Gharbi K."/>
            <person name="Hall N."/>
            <person name="Watson M."/>
            <person name="Adriaenssens E.M."/>
            <person name="Foster-Nyarko E."/>
            <person name="Jarju S."/>
            <person name="Secka A."/>
            <person name="Antonio M."/>
            <person name="Oren A."/>
            <person name="Chaudhuri R."/>
            <person name="La Ragione R.M."/>
            <person name="Hildebrand F."/>
            <person name="Pallen M.J."/>
        </authorList>
    </citation>
    <scope>NUCLEOTIDE SEQUENCE [LARGE SCALE GENOMIC DNA]</scope>
    <source>
        <strain evidence="2 3">Sa1BUA1</strain>
    </source>
</reference>
<keyword evidence="1" id="KW-0472">Membrane</keyword>
<dbReference type="Proteomes" id="UP000661894">
    <property type="component" value="Unassembled WGS sequence"/>
</dbReference>
<evidence type="ECO:0000313" key="2">
    <source>
        <dbReference type="EMBL" id="MBD8062175.1"/>
    </source>
</evidence>
<dbReference type="RefSeq" id="WP_251839297.1">
    <property type="nucleotide sequence ID" value="NZ_JACSPO010000003.1"/>
</dbReference>
<evidence type="ECO:0000256" key="1">
    <source>
        <dbReference type="SAM" id="Phobius"/>
    </source>
</evidence>
<proteinExistence type="predicted"/>
<keyword evidence="1" id="KW-0812">Transmembrane</keyword>
<dbReference type="InterPro" id="IPR025058">
    <property type="entry name" value="DUF3995"/>
</dbReference>
<feature type="transmembrane region" description="Helical" evidence="1">
    <location>
        <begin position="57"/>
        <end position="80"/>
    </location>
</feature>
<evidence type="ECO:0000313" key="3">
    <source>
        <dbReference type="Proteomes" id="UP000661894"/>
    </source>
</evidence>